<evidence type="ECO:0000313" key="1">
    <source>
        <dbReference type="EMBL" id="QDU47037.1"/>
    </source>
</evidence>
<dbReference type="GO" id="GO:0006635">
    <property type="term" value="P:fatty acid beta-oxidation"/>
    <property type="evidence" value="ECO:0007669"/>
    <property type="project" value="TreeGrafter"/>
</dbReference>
<dbReference type="InterPro" id="IPR029045">
    <property type="entry name" value="ClpP/crotonase-like_dom_sf"/>
</dbReference>
<dbReference type="EMBL" id="CP036276">
    <property type="protein sequence ID" value="QDU47037.1"/>
    <property type="molecule type" value="Genomic_DNA"/>
</dbReference>
<dbReference type="RefSeq" id="WP_145379657.1">
    <property type="nucleotide sequence ID" value="NZ_CP036276.1"/>
</dbReference>
<sequence length="255" mass="27472">MATEIILQFDGPIARVRMSTENGVHVFSQETRQQLAATLDQLEADDNSQVVIFSSHGRTFCAGADVYELRSLNEQTAYTIAREGQELMSRIERLRPVTIAAIHAACAGGGSELSLACDLRFGAAGCRMGLPETSIGVIPGWGGTVRTARLFGPSVAKRIVLAAELWPAEAALGLGLLHEVFPDDEFQTAVEQEAARLLARGPVGLEMAKRLLNSFVPGDIDEQLEQEAVAFAACYATGQPQEGVNAFLEKRAAKW</sequence>
<dbReference type="PANTHER" id="PTHR11941:SF54">
    <property type="entry name" value="ENOYL-COA HYDRATASE, MITOCHONDRIAL"/>
    <property type="match status" value="1"/>
</dbReference>
<accession>A0A517ZX13</accession>
<proteinExistence type="predicted"/>
<dbReference type="InterPro" id="IPR001753">
    <property type="entry name" value="Enoyl-CoA_hydra/iso"/>
</dbReference>
<dbReference type="GO" id="GO:0004300">
    <property type="term" value="F:enoyl-CoA hydratase activity"/>
    <property type="evidence" value="ECO:0007669"/>
    <property type="project" value="UniProtKB-EC"/>
</dbReference>
<organism evidence="1 2">
    <name type="scientific">Symmachiella dynata</name>
    <dbReference type="NCBI Taxonomy" id="2527995"/>
    <lineage>
        <taxon>Bacteria</taxon>
        <taxon>Pseudomonadati</taxon>
        <taxon>Planctomycetota</taxon>
        <taxon>Planctomycetia</taxon>
        <taxon>Planctomycetales</taxon>
        <taxon>Planctomycetaceae</taxon>
        <taxon>Symmachiella</taxon>
    </lineage>
</organism>
<dbReference type="AlphaFoldDB" id="A0A517ZX13"/>
<dbReference type="CDD" id="cd06558">
    <property type="entry name" value="crotonase-like"/>
    <property type="match status" value="1"/>
</dbReference>
<dbReference type="Pfam" id="PF00378">
    <property type="entry name" value="ECH_1"/>
    <property type="match status" value="1"/>
</dbReference>
<reference evidence="1 2" key="1">
    <citation type="submission" date="2019-02" db="EMBL/GenBank/DDBJ databases">
        <title>Deep-cultivation of Planctomycetes and their phenomic and genomic characterization uncovers novel biology.</title>
        <authorList>
            <person name="Wiegand S."/>
            <person name="Jogler M."/>
            <person name="Boedeker C."/>
            <person name="Pinto D."/>
            <person name="Vollmers J."/>
            <person name="Rivas-Marin E."/>
            <person name="Kohn T."/>
            <person name="Peeters S.H."/>
            <person name="Heuer A."/>
            <person name="Rast P."/>
            <person name="Oberbeckmann S."/>
            <person name="Bunk B."/>
            <person name="Jeske O."/>
            <person name="Meyerdierks A."/>
            <person name="Storesund J.E."/>
            <person name="Kallscheuer N."/>
            <person name="Luecker S."/>
            <person name="Lage O.M."/>
            <person name="Pohl T."/>
            <person name="Merkel B.J."/>
            <person name="Hornburger P."/>
            <person name="Mueller R.-W."/>
            <person name="Bruemmer F."/>
            <person name="Labrenz M."/>
            <person name="Spormann A.M."/>
            <person name="Op den Camp H."/>
            <person name="Overmann J."/>
            <person name="Amann R."/>
            <person name="Jetten M.S.M."/>
            <person name="Mascher T."/>
            <person name="Medema M.H."/>
            <person name="Devos D.P."/>
            <person name="Kaster A.-K."/>
            <person name="Ovreas L."/>
            <person name="Rohde M."/>
            <person name="Galperin M.Y."/>
            <person name="Jogler C."/>
        </authorList>
    </citation>
    <scope>NUCLEOTIDE SEQUENCE [LARGE SCALE GENOMIC DNA]</scope>
    <source>
        <strain evidence="1 2">Mal52</strain>
    </source>
</reference>
<gene>
    <name evidence="1" type="primary">fadB_3</name>
    <name evidence="1" type="ORF">Mal52_55650</name>
</gene>
<dbReference type="Gene3D" id="3.90.226.10">
    <property type="entry name" value="2-enoyl-CoA Hydratase, Chain A, domain 1"/>
    <property type="match status" value="1"/>
</dbReference>
<protein>
    <submittedName>
        <fullName evidence="1">Putative enoyl-CoA hydratase</fullName>
        <ecNumber evidence="1">4.2.1.17</ecNumber>
    </submittedName>
</protein>
<dbReference type="SUPFAM" id="SSF52096">
    <property type="entry name" value="ClpP/crotonase"/>
    <property type="match status" value="1"/>
</dbReference>
<dbReference type="PANTHER" id="PTHR11941">
    <property type="entry name" value="ENOYL-COA HYDRATASE-RELATED"/>
    <property type="match status" value="1"/>
</dbReference>
<dbReference type="Proteomes" id="UP000319383">
    <property type="component" value="Chromosome"/>
</dbReference>
<keyword evidence="1" id="KW-0456">Lyase</keyword>
<dbReference type="EC" id="4.2.1.17" evidence="1"/>
<name>A0A517ZX13_9PLAN</name>
<evidence type="ECO:0000313" key="2">
    <source>
        <dbReference type="Proteomes" id="UP000319383"/>
    </source>
</evidence>
<dbReference type="KEGG" id="sdyn:Mal52_55650"/>
<keyword evidence="2" id="KW-1185">Reference proteome</keyword>